<accession>A0A2P6QSY2</accession>
<dbReference type="AlphaFoldDB" id="A0A2P6QSY2"/>
<protein>
    <submittedName>
        <fullName evidence="2">Uncharacterized protein</fullName>
    </submittedName>
</protein>
<dbReference type="Proteomes" id="UP000238479">
    <property type="component" value="Chromosome 4"/>
</dbReference>
<evidence type="ECO:0000256" key="1">
    <source>
        <dbReference type="SAM" id="Phobius"/>
    </source>
</evidence>
<keyword evidence="1" id="KW-1133">Transmembrane helix</keyword>
<dbReference type="EMBL" id="PDCK01000042">
    <property type="protein sequence ID" value="PRQ37287.1"/>
    <property type="molecule type" value="Genomic_DNA"/>
</dbReference>
<organism evidence="2 3">
    <name type="scientific">Rosa chinensis</name>
    <name type="common">China rose</name>
    <dbReference type="NCBI Taxonomy" id="74649"/>
    <lineage>
        <taxon>Eukaryota</taxon>
        <taxon>Viridiplantae</taxon>
        <taxon>Streptophyta</taxon>
        <taxon>Embryophyta</taxon>
        <taxon>Tracheophyta</taxon>
        <taxon>Spermatophyta</taxon>
        <taxon>Magnoliopsida</taxon>
        <taxon>eudicotyledons</taxon>
        <taxon>Gunneridae</taxon>
        <taxon>Pentapetalae</taxon>
        <taxon>rosids</taxon>
        <taxon>fabids</taxon>
        <taxon>Rosales</taxon>
        <taxon>Rosaceae</taxon>
        <taxon>Rosoideae</taxon>
        <taxon>Rosoideae incertae sedis</taxon>
        <taxon>Rosa</taxon>
    </lineage>
</organism>
<sequence length="92" mass="9389">MIMSAMTCSGLSRLVLEAGEAALVPEVGWVLIMAFEVAAAVIKMAAGAEVPKLIVIFLGFVLNSCLGPGSGLGWESLFGFPIPGLGGPVEIV</sequence>
<keyword evidence="1" id="KW-0472">Membrane</keyword>
<name>A0A2P6QSY2_ROSCH</name>
<dbReference type="Gramene" id="PRQ37287">
    <property type="protein sequence ID" value="PRQ37287"/>
    <property type="gene ID" value="RchiOBHm_Chr4g0400881"/>
</dbReference>
<keyword evidence="3" id="KW-1185">Reference proteome</keyword>
<evidence type="ECO:0000313" key="3">
    <source>
        <dbReference type="Proteomes" id="UP000238479"/>
    </source>
</evidence>
<keyword evidence="1" id="KW-0812">Transmembrane</keyword>
<proteinExistence type="predicted"/>
<reference evidence="2 3" key="1">
    <citation type="journal article" date="2018" name="Nat. Genet.">
        <title>The Rosa genome provides new insights in the design of modern roses.</title>
        <authorList>
            <person name="Bendahmane M."/>
        </authorList>
    </citation>
    <scope>NUCLEOTIDE SEQUENCE [LARGE SCALE GENOMIC DNA]</scope>
    <source>
        <strain evidence="3">cv. Old Blush</strain>
    </source>
</reference>
<evidence type="ECO:0000313" key="2">
    <source>
        <dbReference type="EMBL" id="PRQ37287.1"/>
    </source>
</evidence>
<comment type="caution">
    <text evidence="2">The sequence shown here is derived from an EMBL/GenBank/DDBJ whole genome shotgun (WGS) entry which is preliminary data.</text>
</comment>
<gene>
    <name evidence="2" type="ORF">RchiOBHm_Chr4g0400881</name>
</gene>
<feature type="transmembrane region" description="Helical" evidence="1">
    <location>
        <begin position="53"/>
        <end position="74"/>
    </location>
</feature>